<dbReference type="AlphaFoldDB" id="A0A2P6VQQ1"/>
<dbReference type="InterPro" id="IPR038389">
    <property type="entry name" value="PSMG2_sf"/>
</dbReference>
<dbReference type="InterPro" id="IPR016562">
    <property type="entry name" value="Proteasome_assmbl_chp_2_euk"/>
</dbReference>
<evidence type="ECO:0000313" key="5">
    <source>
        <dbReference type="EMBL" id="PSC76401.1"/>
    </source>
</evidence>
<dbReference type="Gene3D" id="3.40.50.10900">
    <property type="entry name" value="PAC-like subunit"/>
    <property type="match status" value="2"/>
</dbReference>
<comment type="subunit">
    <text evidence="4">Forms a heterodimer with PSMG1.</text>
</comment>
<name>A0A2P6VQQ1_9CHLO</name>
<keyword evidence="2 4" id="KW-0143">Chaperone</keyword>
<sequence>MQANWERPVGAQALQGATLVLPVVSVGNTGQLAADLLINSLRLPRAAHLSDAALLPAVGGQPYAHVHGLATALELYQDEAASSSGSTRGTVAVAQQRAPAAPGTQAAFAQRLAAFVQHAGVKQVLVLGSIEAGLRRDAQLVGPQLRYWAPDAPSGGPAAAACGNSAGNELSDRCAGAGVPPLEPSFFEDRPLEERALQPWPLLLALRDAGVPCTALLCFSAEGDNLGDAFQLAGGAADVAGLPAPGGSGEAAAPPQWVPPHTWQHVYGTSTAVY</sequence>
<dbReference type="GO" id="GO:0043248">
    <property type="term" value="P:proteasome assembly"/>
    <property type="evidence" value="ECO:0007669"/>
    <property type="project" value="TreeGrafter"/>
</dbReference>
<dbReference type="STRING" id="554055.A0A2P6VQQ1"/>
<evidence type="ECO:0000256" key="2">
    <source>
        <dbReference type="ARBA" id="ARBA00023186"/>
    </source>
</evidence>
<dbReference type="InterPro" id="IPR019151">
    <property type="entry name" value="Proteasome_assmbl_chaperone_2"/>
</dbReference>
<dbReference type="GO" id="GO:0000502">
    <property type="term" value="C:proteasome complex"/>
    <property type="evidence" value="ECO:0007669"/>
    <property type="project" value="UniProtKB-KW"/>
</dbReference>
<evidence type="ECO:0000313" key="6">
    <source>
        <dbReference type="Proteomes" id="UP000239649"/>
    </source>
</evidence>
<protein>
    <recommendedName>
        <fullName evidence="1 4">Proteasome assembly chaperone 2</fullName>
    </recommendedName>
</protein>
<dbReference type="GO" id="GO:0005634">
    <property type="term" value="C:nucleus"/>
    <property type="evidence" value="ECO:0007669"/>
    <property type="project" value="TreeGrafter"/>
</dbReference>
<keyword evidence="5" id="KW-0647">Proteasome</keyword>
<dbReference type="PIRSF" id="PIRSF010044">
    <property type="entry name" value="UCP010044"/>
    <property type="match status" value="1"/>
</dbReference>
<evidence type="ECO:0000256" key="1">
    <source>
        <dbReference type="ARBA" id="ARBA00019186"/>
    </source>
</evidence>
<dbReference type="EMBL" id="LHPF02000001">
    <property type="protein sequence ID" value="PSC76401.1"/>
    <property type="molecule type" value="Genomic_DNA"/>
</dbReference>
<dbReference type="GO" id="GO:0005829">
    <property type="term" value="C:cytosol"/>
    <property type="evidence" value="ECO:0007669"/>
    <property type="project" value="TreeGrafter"/>
</dbReference>
<comment type="similarity">
    <text evidence="3 4">Belongs to the PSMG2 family.</text>
</comment>
<keyword evidence="6" id="KW-1185">Reference proteome</keyword>
<dbReference type="OrthoDB" id="10260712at2759"/>
<evidence type="ECO:0000256" key="3">
    <source>
        <dbReference type="ARBA" id="ARBA00025745"/>
    </source>
</evidence>
<comment type="caution">
    <text evidence="5">The sequence shown here is derived from an EMBL/GenBank/DDBJ whole genome shotgun (WGS) entry which is preliminary data.</text>
</comment>
<proteinExistence type="inferred from homology"/>
<dbReference type="PANTHER" id="PTHR12970:SF1">
    <property type="entry name" value="PROTEASOME ASSEMBLY CHAPERONE 2"/>
    <property type="match status" value="1"/>
</dbReference>
<evidence type="ECO:0000256" key="4">
    <source>
        <dbReference type="PIRNR" id="PIRNR010044"/>
    </source>
</evidence>
<organism evidence="5 6">
    <name type="scientific">Micractinium conductrix</name>
    <dbReference type="NCBI Taxonomy" id="554055"/>
    <lineage>
        <taxon>Eukaryota</taxon>
        <taxon>Viridiplantae</taxon>
        <taxon>Chlorophyta</taxon>
        <taxon>core chlorophytes</taxon>
        <taxon>Trebouxiophyceae</taxon>
        <taxon>Chlorellales</taxon>
        <taxon>Chlorellaceae</taxon>
        <taxon>Chlorella clade</taxon>
        <taxon>Micractinium</taxon>
    </lineage>
</organism>
<dbReference type="PANTHER" id="PTHR12970">
    <property type="entry name" value="PROTEASOME ASSEMBLY CHAPERONE 2"/>
    <property type="match status" value="1"/>
</dbReference>
<comment type="function">
    <text evidence="4">Chaperone protein which promotes assembly of the 20S proteasome as part of a heterodimer with PSMG1.</text>
</comment>
<dbReference type="Pfam" id="PF09754">
    <property type="entry name" value="PAC2"/>
    <property type="match status" value="1"/>
</dbReference>
<accession>A0A2P6VQQ1</accession>
<dbReference type="Proteomes" id="UP000239649">
    <property type="component" value="Unassembled WGS sequence"/>
</dbReference>
<gene>
    <name evidence="5" type="primary">g446</name>
    <name evidence="5" type="ORF">C2E20_0446</name>
</gene>
<reference evidence="5 6" key="1">
    <citation type="journal article" date="2018" name="Plant J.">
        <title>Genome sequences of Chlorella sorokiniana UTEX 1602 and Micractinium conductrix SAG 241.80: implications to maltose excretion by a green alga.</title>
        <authorList>
            <person name="Arriola M.B."/>
            <person name="Velmurugan N."/>
            <person name="Zhang Y."/>
            <person name="Plunkett M.H."/>
            <person name="Hondzo H."/>
            <person name="Barney B.M."/>
        </authorList>
    </citation>
    <scope>NUCLEOTIDE SEQUENCE [LARGE SCALE GENOMIC DNA]</scope>
    <source>
        <strain evidence="5 6">SAG 241.80</strain>
    </source>
</reference>